<evidence type="ECO:0000256" key="2">
    <source>
        <dbReference type="ARBA" id="ARBA00059092"/>
    </source>
</evidence>
<dbReference type="InterPro" id="IPR050678">
    <property type="entry name" value="DNA_Partitioning_ATPase"/>
</dbReference>
<feature type="domain" description="AAA" evidence="4">
    <location>
        <begin position="40"/>
        <end position="213"/>
    </location>
</feature>
<proteinExistence type="inferred from homology"/>
<dbReference type="EMBL" id="FLUV01000561">
    <property type="protein sequence ID" value="SBW19402.1"/>
    <property type="molecule type" value="Genomic_DNA"/>
</dbReference>
<evidence type="ECO:0000256" key="3">
    <source>
        <dbReference type="SAM" id="MobiDB-lite"/>
    </source>
</evidence>
<dbReference type="AlphaFoldDB" id="A0A1C3NVB8"/>
<dbReference type="CDD" id="cd02042">
    <property type="entry name" value="ParAB_family"/>
    <property type="match status" value="1"/>
</dbReference>
<dbReference type="Proteomes" id="UP000199013">
    <property type="component" value="Unassembled WGS sequence"/>
</dbReference>
<dbReference type="InterPro" id="IPR027417">
    <property type="entry name" value="P-loop_NTPase"/>
</dbReference>
<gene>
    <name evidence="5" type="ORF">FDG2_1338</name>
</gene>
<sequence length="352" mass="36845">MPFHDSSDIEGGVSGPPVMLSRRGVLWFRADAWRLICMARVFAVANQKGGVAKTTSVASLGAALSELGCRVLLVDLDPQACLTFSLGLDPDAIELSVHDVLLGRLSPGLVLRGTEDGPDLLPATIELAGCEAVLLSRTGREHALRLALAEIGDSYDFVLIDCPPSLGILTINGLTAADEVIIPLQCETLSHRGVGQLLDTVHDVQRLTNADLRVRGVLPTLFDARTAHGRAVLVDISARYVVTVLQPPIARSVRFAEAPGSGRSILTTARRSRGAEAYRSHARALVEAESAAGAPQGARSRPGAHGRQEEGGPDAGARVSPPAPPAPPARSPARPLAVTPVVATAVSQVASR</sequence>
<protein>
    <submittedName>
        <fullName evidence="5">Cobyrinic acid a,c-diamide synthase</fullName>
    </submittedName>
</protein>
<evidence type="ECO:0000256" key="1">
    <source>
        <dbReference type="ARBA" id="ARBA00006976"/>
    </source>
</evidence>
<dbReference type="InterPro" id="IPR025669">
    <property type="entry name" value="AAA_dom"/>
</dbReference>
<dbReference type="PANTHER" id="PTHR13696">
    <property type="entry name" value="P-LOOP CONTAINING NUCLEOSIDE TRIPHOSPHATE HYDROLASE"/>
    <property type="match status" value="1"/>
</dbReference>
<organism evidence="5 6">
    <name type="scientific">Candidatus Protofrankia californiensis</name>
    <dbReference type="NCBI Taxonomy" id="1839754"/>
    <lineage>
        <taxon>Bacteria</taxon>
        <taxon>Bacillati</taxon>
        <taxon>Actinomycetota</taxon>
        <taxon>Actinomycetes</taxon>
        <taxon>Frankiales</taxon>
        <taxon>Frankiaceae</taxon>
        <taxon>Protofrankia</taxon>
    </lineage>
</organism>
<keyword evidence="6" id="KW-1185">Reference proteome</keyword>
<reference evidence="6" key="1">
    <citation type="submission" date="2016-02" db="EMBL/GenBank/DDBJ databases">
        <authorList>
            <person name="Wibberg D."/>
        </authorList>
    </citation>
    <scope>NUCLEOTIDE SEQUENCE [LARGE SCALE GENOMIC DNA]</scope>
</reference>
<dbReference type="Gene3D" id="3.40.50.300">
    <property type="entry name" value="P-loop containing nucleotide triphosphate hydrolases"/>
    <property type="match status" value="1"/>
</dbReference>
<evidence type="ECO:0000313" key="5">
    <source>
        <dbReference type="EMBL" id="SBW19402.1"/>
    </source>
</evidence>
<feature type="compositionally biased region" description="Pro residues" evidence="3">
    <location>
        <begin position="321"/>
        <end position="330"/>
    </location>
</feature>
<name>A0A1C3NVB8_9ACTN</name>
<dbReference type="FunFam" id="3.40.50.300:FF:000285">
    <property type="entry name" value="Sporulation initiation inhibitor Soj"/>
    <property type="match status" value="1"/>
</dbReference>
<dbReference type="SUPFAM" id="SSF52540">
    <property type="entry name" value="P-loop containing nucleoside triphosphate hydrolases"/>
    <property type="match status" value="1"/>
</dbReference>
<comment type="function">
    <text evidence="2">May play a role in septum formation.</text>
</comment>
<feature type="region of interest" description="Disordered" evidence="3">
    <location>
        <begin position="287"/>
        <end position="338"/>
    </location>
</feature>
<dbReference type="Pfam" id="PF13614">
    <property type="entry name" value="AAA_31"/>
    <property type="match status" value="1"/>
</dbReference>
<accession>A0A1C3NVB8</accession>
<evidence type="ECO:0000259" key="4">
    <source>
        <dbReference type="Pfam" id="PF13614"/>
    </source>
</evidence>
<evidence type="ECO:0000313" key="6">
    <source>
        <dbReference type="Proteomes" id="UP000199013"/>
    </source>
</evidence>
<comment type="similarity">
    <text evidence="1">Belongs to the ParA family.</text>
</comment>
<dbReference type="PANTHER" id="PTHR13696:SF99">
    <property type="entry name" value="COBYRINIC ACID AC-DIAMIDE SYNTHASE"/>
    <property type="match status" value="1"/>
</dbReference>